<protein>
    <submittedName>
        <fullName evidence="1">Addiction module protein</fullName>
    </submittedName>
</protein>
<evidence type="ECO:0000313" key="1">
    <source>
        <dbReference type="EMBL" id="KAA9041651.1"/>
    </source>
</evidence>
<reference evidence="1 2" key="1">
    <citation type="submission" date="2019-09" db="EMBL/GenBank/DDBJ databases">
        <title>Draft genome sequence of Ginsengibacter sp. BR5-29.</title>
        <authorList>
            <person name="Im W.-T."/>
        </authorList>
    </citation>
    <scope>NUCLEOTIDE SEQUENCE [LARGE SCALE GENOMIC DNA]</scope>
    <source>
        <strain evidence="1 2">BR5-29</strain>
    </source>
</reference>
<dbReference type="InterPro" id="IPR013406">
    <property type="entry name" value="CHP02574_addiction_mod"/>
</dbReference>
<proteinExistence type="predicted"/>
<keyword evidence="2" id="KW-1185">Reference proteome</keyword>
<comment type="caution">
    <text evidence="1">The sequence shown here is derived from an EMBL/GenBank/DDBJ whole genome shotgun (WGS) entry which is preliminary data.</text>
</comment>
<dbReference type="Pfam" id="PF09720">
    <property type="entry name" value="Unstab_antitox"/>
    <property type="match status" value="1"/>
</dbReference>
<sequence>MSYNRDELLKLPPKEKLELVEALWDSIDDELLIGKLSTEQMQELDKRLSDLDENPESLIPWEDVKKEMNKR</sequence>
<dbReference type="Proteomes" id="UP000326903">
    <property type="component" value="Unassembled WGS sequence"/>
</dbReference>
<dbReference type="AlphaFoldDB" id="A0A5J5ILP8"/>
<evidence type="ECO:0000313" key="2">
    <source>
        <dbReference type="Proteomes" id="UP000326903"/>
    </source>
</evidence>
<accession>A0A5J5ILP8</accession>
<name>A0A5J5ILP8_9BACT</name>
<dbReference type="RefSeq" id="WP_150413771.1">
    <property type="nucleotide sequence ID" value="NZ_VYQF01000001.1"/>
</dbReference>
<gene>
    <name evidence="1" type="ORF">FW778_06415</name>
</gene>
<dbReference type="EMBL" id="VYQF01000001">
    <property type="protein sequence ID" value="KAA9041651.1"/>
    <property type="molecule type" value="Genomic_DNA"/>
</dbReference>
<organism evidence="1 2">
    <name type="scientific">Ginsengibacter hankyongi</name>
    <dbReference type="NCBI Taxonomy" id="2607284"/>
    <lineage>
        <taxon>Bacteria</taxon>
        <taxon>Pseudomonadati</taxon>
        <taxon>Bacteroidota</taxon>
        <taxon>Chitinophagia</taxon>
        <taxon>Chitinophagales</taxon>
        <taxon>Chitinophagaceae</taxon>
        <taxon>Ginsengibacter</taxon>
    </lineage>
</organism>
<dbReference type="NCBIfam" id="TIGR02574">
    <property type="entry name" value="stabl_TIGR02574"/>
    <property type="match status" value="1"/>
</dbReference>